<evidence type="ECO:0000313" key="2">
    <source>
        <dbReference type="Proteomes" id="UP000317199"/>
    </source>
</evidence>
<organism evidence="1 2">
    <name type="scientific">Marilutibacter alkalisoli</name>
    <dbReference type="NCBI Taxonomy" id="2591633"/>
    <lineage>
        <taxon>Bacteria</taxon>
        <taxon>Pseudomonadati</taxon>
        <taxon>Pseudomonadota</taxon>
        <taxon>Gammaproteobacteria</taxon>
        <taxon>Lysobacterales</taxon>
        <taxon>Lysobacteraceae</taxon>
        <taxon>Marilutibacter</taxon>
    </lineage>
</organism>
<evidence type="ECO:0000313" key="1">
    <source>
        <dbReference type="EMBL" id="QDH70836.1"/>
    </source>
</evidence>
<dbReference type="EMBL" id="CP041242">
    <property type="protein sequence ID" value="QDH70836.1"/>
    <property type="molecule type" value="Genomic_DNA"/>
</dbReference>
<accession>A0A514BTY5</accession>
<keyword evidence="2" id="KW-1185">Reference proteome</keyword>
<sequence length="737" mass="79050">MGKGSKPTIGYWHKMGLYMGESTSNEALRAVKVGGELAWEGNLVGSGSININKPMLFGGEKKEGGIVGTLDVRQGEPTQMPHPYLQQQVPGPWPAGRGLCTTVFNGDVGAMNPYVKQWSKLWSRWTAGWTTPVFEPSLCKVGEGMNPAHIIYDAFTSTDQGMGLPTSMIDVPSFTAAAQTLFDEGFGLCLKWSRNTPAGNFIATVCEHIGGQWAEDTSVFPTKIKLQLFRADYDAGTLPLLDESNIVELESWEDGALDAGVNEITVVGHDALIGKDIAVTYQNLANVQAQGRVVADKRQFPGLWNRELCARVAARECAAASALIKRVRLIADKTMLGVLRGDVLAISWQRKGVVRMPVRVLEVDEGTFVDQRIRLTLTQDIAGMAATSYIAPVFSEWAPPDRTPYPLNPEAVYEATYRDLAGNMSAADLQQVAADGAYLVSVGARPLGTAQNYTLATRTGAGDFTEVATGDFTPHGELAVGIGKTTTAITLANHRDLSLVTVGSEAVIAGIEHCRVDAIDAGTGDMTLARGCVDTVPHVHGAGTLVWFPDLYHGADPTEYLVAETVDAKLLTRTSIGQLELSAAITRSLVMAGRQGLPYPPGRFKIDGLDYPASATGEFVVTWAHRDRRLQADQLVDTTAAGIGPEPTTRYALRLLNDATSAVLAEKLDIAGTTASVELDFTGNVRIELYDTSSVGDSLQRHVHVLAYTPDASPVTQITAATYNPDDDATVIDGGRI</sequence>
<evidence type="ECO:0008006" key="3">
    <source>
        <dbReference type="Google" id="ProtNLM"/>
    </source>
</evidence>
<dbReference type="AlphaFoldDB" id="A0A514BTY5"/>
<gene>
    <name evidence="1" type="ORF">FKV23_12655</name>
</gene>
<dbReference type="KEGG" id="lyj:FKV23_12655"/>
<proteinExistence type="predicted"/>
<protein>
    <recommendedName>
        <fullName evidence="3">Tip attachment protein J domain-containing protein</fullName>
    </recommendedName>
</protein>
<dbReference type="Proteomes" id="UP000317199">
    <property type="component" value="Chromosome"/>
</dbReference>
<dbReference type="OrthoDB" id="5917852at2"/>
<reference evidence="1 2" key="1">
    <citation type="submission" date="2019-06" db="EMBL/GenBank/DDBJ databases">
        <title>Lysobacter alkalisoli sp. nov. isolated from saline-alkali soil.</title>
        <authorList>
            <person name="Sun J.-Q."/>
            <person name="Xu L."/>
        </authorList>
    </citation>
    <scope>NUCLEOTIDE SEQUENCE [LARGE SCALE GENOMIC DNA]</scope>
    <source>
        <strain evidence="1 2">SJ-36</strain>
    </source>
</reference>
<dbReference type="RefSeq" id="WP_141624168.1">
    <property type="nucleotide sequence ID" value="NZ_CP041242.1"/>
</dbReference>
<name>A0A514BTY5_9GAMM</name>